<evidence type="ECO:0000256" key="1">
    <source>
        <dbReference type="ARBA" id="ARBA00022448"/>
    </source>
</evidence>
<dbReference type="PROSITE" id="PS50893">
    <property type="entry name" value="ABC_TRANSPORTER_2"/>
    <property type="match status" value="2"/>
</dbReference>
<evidence type="ECO:0000256" key="2">
    <source>
        <dbReference type="ARBA" id="ARBA00022737"/>
    </source>
</evidence>
<name>A0ABY5MBG7_9ACTN</name>
<evidence type="ECO:0000256" key="3">
    <source>
        <dbReference type="ARBA" id="ARBA00022741"/>
    </source>
</evidence>
<evidence type="ECO:0000259" key="5">
    <source>
        <dbReference type="PROSITE" id="PS50893"/>
    </source>
</evidence>
<dbReference type="InterPro" id="IPR003593">
    <property type="entry name" value="AAA+_ATPase"/>
</dbReference>
<dbReference type="InterPro" id="IPR017871">
    <property type="entry name" value="ABC_transporter-like_CS"/>
</dbReference>
<dbReference type="SMART" id="SM00382">
    <property type="entry name" value="AAA"/>
    <property type="match status" value="2"/>
</dbReference>
<dbReference type="EMBL" id="CP102173">
    <property type="protein sequence ID" value="UUP14476.1"/>
    <property type="molecule type" value="Genomic_DNA"/>
</dbReference>
<keyword evidence="4 6" id="KW-0067">ATP-binding</keyword>
<reference evidence="6 7" key="1">
    <citation type="submission" date="2022-08" db="EMBL/GenBank/DDBJ databases">
        <title>novel species in genus Aeromicrobium.</title>
        <authorList>
            <person name="Ye L."/>
        </authorList>
    </citation>
    <scope>NUCLEOTIDE SEQUENCE [LARGE SCALE GENOMIC DNA]</scope>
    <source>
        <strain evidence="7">zg-Y1379</strain>
    </source>
</reference>
<dbReference type="RefSeq" id="WP_232398302.1">
    <property type="nucleotide sequence ID" value="NZ_CP102173.1"/>
</dbReference>
<keyword evidence="7" id="KW-1185">Reference proteome</keyword>
<dbReference type="PROSITE" id="PS00211">
    <property type="entry name" value="ABC_TRANSPORTER_1"/>
    <property type="match status" value="1"/>
</dbReference>
<dbReference type="InterPro" id="IPR050107">
    <property type="entry name" value="ABC_carbohydrate_import_ATPase"/>
</dbReference>
<dbReference type="Proteomes" id="UP001316184">
    <property type="component" value="Chromosome"/>
</dbReference>
<proteinExistence type="predicted"/>
<evidence type="ECO:0000313" key="7">
    <source>
        <dbReference type="Proteomes" id="UP001316184"/>
    </source>
</evidence>
<dbReference type="PANTHER" id="PTHR43790:SF9">
    <property type="entry name" value="GALACTOFURANOSE TRANSPORTER ATP-BINDING PROTEIN YTFR"/>
    <property type="match status" value="1"/>
</dbReference>
<evidence type="ECO:0000256" key="4">
    <source>
        <dbReference type="ARBA" id="ARBA00022840"/>
    </source>
</evidence>
<dbReference type="InterPro" id="IPR027417">
    <property type="entry name" value="P-loop_NTPase"/>
</dbReference>
<organism evidence="6 7">
    <name type="scientific">Aeromicrobium wangtongii</name>
    <dbReference type="NCBI Taxonomy" id="2969247"/>
    <lineage>
        <taxon>Bacteria</taxon>
        <taxon>Bacillati</taxon>
        <taxon>Actinomycetota</taxon>
        <taxon>Actinomycetes</taxon>
        <taxon>Propionibacteriales</taxon>
        <taxon>Nocardioidaceae</taxon>
        <taxon>Aeromicrobium</taxon>
    </lineage>
</organism>
<gene>
    <name evidence="6" type="ORF">NQV15_03955</name>
</gene>
<evidence type="ECO:0000313" key="6">
    <source>
        <dbReference type="EMBL" id="UUP14476.1"/>
    </source>
</evidence>
<sequence length="547" mass="57594">MAVHCAGCDPDRDGRHRCGDPFRTRPFVTASLGGAGGRPGSALAVEIAGVGKKFGSTTALSGVDLEIEAGTIHALVGENGAGKSTCLGIIAGRISPSSGRVNIFGQRFTSGQPRANRAAGVAAVYQELTILPNLSTQANVFVGNTRSRFGWLSERRMRDEYVALCARTGVASFPDVLAGTLSVADQQMLEILRAVAAESKIVLYDEPTASLAPAERDALVRTMLAQRGRGVTQVLVSHNLDDVVEIADRVTVFRNGQLVRTFERDEVTKPLLVHAMLGRELEQKLGHPGRAGSEGRDGQPSAITVNDMHVGTFIRGVGLDVRKGEIVGIAGLVGSGRSTVLRALAGLEPRASGQMKMKGREVRWPHSPRAALALGVAMSPEDRKGSGLVLGLSGTANIALGSLSRFSRLSWFSESKARVSAGELGKRLGLDPSRLEEPVGQLSGGNQQKVLLARVALANPDVLLIDEPTRGIDVGAKAEIMALLEQFASEGMAIVVVSSEIEELLAIADRLLVLHDGRLAGSFDNGSKNVQVSDVLSAAFGLVGTDN</sequence>
<dbReference type="SUPFAM" id="SSF52540">
    <property type="entry name" value="P-loop containing nucleoside triphosphate hydrolases"/>
    <property type="match status" value="2"/>
</dbReference>
<dbReference type="InterPro" id="IPR003439">
    <property type="entry name" value="ABC_transporter-like_ATP-bd"/>
</dbReference>
<dbReference type="CDD" id="cd03216">
    <property type="entry name" value="ABC_Carb_Monos_I"/>
    <property type="match status" value="1"/>
</dbReference>
<dbReference type="PANTHER" id="PTHR43790">
    <property type="entry name" value="CARBOHYDRATE TRANSPORT ATP-BINDING PROTEIN MG119-RELATED"/>
    <property type="match status" value="1"/>
</dbReference>
<feature type="domain" description="ABC transporter" evidence="5">
    <location>
        <begin position="298"/>
        <end position="541"/>
    </location>
</feature>
<keyword evidence="3" id="KW-0547">Nucleotide-binding</keyword>
<dbReference type="GO" id="GO:0005524">
    <property type="term" value="F:ATP binding"/>
    <property type="evidence" value="ECO:0007669"/>
    <property type="project" value="UniProtKB-KW"/>
</dbReference>
<dbReference type="CDD" id="cd03215">
    <property type="entry name" value="ABC_Carb_Monos_II"/>
    <property type="match status" value="1"/>
</dbReference>
<protein>
    <submittedName>
        <fullName evidence="6">Sugar ABC transporter ATP-binding protein</fullName>
    </submittedName>
</protein>
<dbReference type="Pfam" id="PF00005">
    <property type="entry name" value="ABC_tran"/>
    <property type="match status" value="2"/>
</dbReference>
<feature type="domain" description="ABC transporter" evidence="5">
    <location>
        <begin position="45"/>
        <end position="280"/>
    </location>
</feature>
<accession>A0ABY5MBG7</accession>
<keyword evidence="2" id="KW-0677">Repeat</keyword>
<keyword evidence="1" id="KW-0813">Transport</keyword>
<dbReference type="Gene3D" id="3.40.50.300">
    <property type="entry name" value="P-loop containing nucleotide triphosphate hydrolases"/>
    <property type="match status" value="2"/>
</dbReference>